<feature type="transmembrane region" description="Helical" evidence="1">
    <location>
        <begin position="52"/>
        <end position="69"/>
    </location>
</feature>
<keyword evidence="1" id="KW-1133">Transmembrane helix</keyword>
<dbReference type="STRING" id="529709.PYCH_12740"/>
<dbReference type="HOGENOM" id="CLU_726875_0_0_2"/>
<feature type="transmembrane region" description="Helical" evidence="1">
    <location>
        <begin position="114"/>
        <end position="132"/>
    </location>
</feature>
<feature type="transmembrane region" description="Helical" evidence="1">
    <location>
        <begin position="294"/>
        <end position="310"/>
    </location>
</feature>
<keyword evidence="1" id="KW-0472">Membrane</keyword>
<organism evidence="2 3">
    <name type="scientific">Pyrococcus yayanosii (strain CH1 / JCM 16557)</name>
    <dbReference type="NCBI Taxonomy" id="529709"/>
    <lineage>
        <taxon>Archaea</taxon>
        <taxon>Methanobacteriati</taxon>
        <taxon>Methanobacteriota</taxon>
        <taxon>Thermococci</taxon>
        <taxon>Thermococcales</taxon>
        <taxon>Thermococcaceae</taxon>
        <taxon>Pyrococcus</taxon>
    </lineage>
</organism>
<name>F8AFB3_PYRYC</name>
<dbReference type="KEGG" id="pya:PYCH_12740"/>
<keyword evidence="1" id="KW-0812">Transmembrane</keyword>
<feature type="transmembrane region" description="Helical" evidence="1">
    <location>
        <begin position="375"/>
        <end position="393"/>
    </location>
</feature>
<evidence type="ECO:0000313" key="2">
    <source>
        <dbReference type="EMBL" id="AEH24946.1"/>
    </source>
</evidence>
<dbReference type="EMBL" id="CP002779">
    <property type="protein sequence ID" value="AEH24946.1"/>
    <property type="molecule type" value="Genomic_DNA"/>
</dbReference>
<accession>F8AFB3</accession>
<reference evidence="2 3" key="1">
    <citation type="journal article" date="2011" name="J. Bacteriol.">
        <title>Complete genome sequence of the obligate piezophilic hyperthermophilic archaeon Pyrococcus yayanosii CH1.</title>
        <authorList>
            <person name="Jun X."/>
            <person name="Lupeng L."/>
            <person name="Minjuan X."/>
            <person name="Oger P."/>
            <person name="Fengping W."/>
            <person name="Jebbar M."/>
            <person name="Xiang X."/>
        </authorList>
    </citation>
    <scope>NUCLEOTIDE SEQUENCE [LARGE SCALE GENOMIC DNA]</scope>
    <source>
        <strain evidence="3">CH1 / JCM 16557</strain>
    </source>
</reference>
<feature type="transmembrane region" description="Helical" evidence="1">
    <location>
        <begin position="240"/>
        <end position="261"/>
    </location>
</feature>
<feature type="transmembrane region" description="Helical" evidence="1">
    <location>
        <begin position="195"/>
        <end position="220"/>
    </location>
</feature>
<feature type="transmembrane region" description="Helical" evidence="1">
    <location>
        <begin position="89"/>
        <end position="108"/>
    </location>
</feature>
<protein>
    <submittedName>
        <fullName evidence="2">Uncharacterized protein</fullName>
    </submittedName>
</protein>
<sequence length="399" mass="44871">MKRAHLSLITFHMKLLLLDFRYLVLILSFISTAMYLQCKGLLLPLNTPEDRAFTYLFFSPVVILLSMNFRPEKFGKIFGFIPKTILIELLKTLISFVSILPIYISLLLMTSKPVSIVALILLSSFLFSTFTYPSFRLVAFIVGLCLAFLDSLAMLASYLGIAILVFIGPKVYERIIDVYFLASFYTTTLGRLPRLLIFLAGIAIGSLVGYVSNSGCLVVYGPVSFYPACPPDFFVLPNFSWLSILITALGTVLFLVNTLLWKLLLIPDAYLDSYFTYLHKLVPEGYLRRSSKELLLYGASLLTIFSFYVPSFLMDTLPPQDIVEVAFQLAFFRTILVAVLPNIEKDVSFTLYLSLTFLPYFLPKPPMIEKTAAKAFATLLILSILPLICHVRMSGGRGT</sequence>
<evidence type="ECO:0000256" key="1">
    <source>
        <dbReference type="SAM" id="Phobius"/>
    </source>
</evidence>
<gene>
    <name evidence="2" type="ordered locus">PYCH_12740</name>
</gene>
<feature type="transmembrane region" description="Helical" evidence="1">
    <location>
        <begin position="20"/>
        <end position="37"/>
    </location>
</feature>
<evidence type="ECO:0000313" key="3">
    <source>
        <dbReference type="Proteomes" id="UP000008386"/>
    </source>
</evidence>
<dbReference type="AlphaFoldDB" id="F8AFB3"/>
<dbReference type="eggNOG" id="arCOG10351">
    <property type="taxonomic scope" value="Archaea"/>
</dbReference>
<proteinExistence type="predicted"/>
<feature type="transmembrane region" description="Helical" evidence="1">
    <location>
        <begin position="139"/>
        <end position="165"/>
    </location>
</feature>
<dbReference type="Proteomes" id="UP000008386">
    <property type="component" value="Chromosome"/>
</dbReference>
<keyword evidence="3" id="KW-1185">Reference proteome</keyword>